<keyword evidence="2" id="KW-1185">Reference proteome</keyword>
<accession>A0A371I989</accession>
<dbReference type="AlphaFoldDB" id="A0A371I989"/>
<dbReference type="Proteomes" id="UP000257109">
    <property type="component" value="Unassembled WGS sequence"/>
</dbReference>
<proteinExistence type="predicted"/>
<comment type="caution">
    <text evidence="1">The sequence shown here is derived from an EMBL/GenBank/DDBJ whole genome shotgun (WGS) entry which is preliminary data.</text>
</comment>
<dbReference type="OrthoDB" id="922467at2759"/>
<protein>
    <submittedName>
        <fullName evidence="1">Uncharacterized protein</fullName>
    </submittedName>
</protein>
<reference evidence="1" key="1">
    <citation type="submission" date="2018-05" db="EMBL/GenBank/DDBJ databases">
        <title>Draft genome of Mucuna pruriens seed.</title>
        <authorList>
            <person name="Nnadi N.E."/>
            <person name="Vos R."/>
            <person name="Hasami M.H."/>
            <person name="Devisetty U.K."/>
            <person name="Aguiy J.C."/>
        </authorList>
    </citation>
    <scope>NUCLEOTIDE SEQUENCE [LARGE SCALE GENOMIC DNA]</scope>
    <source>
        <strain evidence="1">JCA_2017</strain>
    </source>
</reference>
<evidence type="ECO:0000313" key="2">
    <source>
        <dbReference type="Proteomes" id="UP000257109"/>
    </source>
</evidence>
<organism evidence="1 2">
    <name type="scientific">Mucuna pruriens</name>
    <name type="common">Velvet bean</name>
    <name type="synonym">Dolichos pruriens</name>
    <dbReference type="NCBI Taxonomy" id="157652"/>
    <lineage>
        <taxon>Eukaryota</taxon>
        <taxon>Viridiplantae</taxon>
        <taxon>Streptophyta</taxon>
        <taxon>Embryophyta</taxon>
        <taxon>Tracheophyta</taxon>
        <taxon>Spermatophyta</taxon>
        <taxon>Magnoliopsida</taxon>
        <taxon>eudicotyledons</taxon>
        <taxon>Gunneridae</taxon>
        <taxon>Pentapetalae</taxon>
        <taxon>rosids</taxon>
        <taxon>fabids</taxon>
        <taxon>Fabales</taxon>
        <taxon>Fabaceae</taxon>
        <taxon>Papilionoideae</taxon>
        <taxon>50 kb inversion clade</taxon>
        <taxon>NPAAA clade</taxon>
        <taxon>indigoferoid/millettioid clade</taxon>
        <taxon>Phaseoleae</taxon>
        <taxon>Mucuna</taxon>
    </lineage>
</organism>
<dbReference type="EMBL" id="QJKJ01000612">
    <property type="protein sequence ID" value="RDY11610.1"/>
    <property type="molecule type" value="Genomic_DNA"/>
</dbReference>
<evidence type="ECO:0000313" key="1">
    <source>
        <dbReference type="EMBL" id="RDY11610.1"/>
    </source>
</evidence>
<gene>
    <name evidence="1" type="ORF">CR513_03695</name>
</gene>
<feature type="non-terminal residue" evidence="1">
    <location>
        <position position="1"/>
    </location>
</feature>
<name>A0A371I989_MUCPR</name>
<feature type="non-terminal residue" evidence="1">
    <location>
        <position position="171"/>
    </location>
</feature>
<sequence>VPHILLRSSRIVFIHNPSHISCAMARNSASALDQATKFCFLLLQATRFPPRNIKYLEIEYIPHSGDKDTLFGICNLYPEEASMKDLTSNYCKFQSKWATKKRITLTVFIFATWANSRVPSDLHFTLYIHPQPTTLLSLGLSTISQAEFSLTPSSLLSLLEPNFHLSKLPVL</sequence>